<evidence type="ECO:0000256" key="3">
    <source>
        <dbReference type="ARBA" id="ARBA00022670"/>
    </source>
</evidence>
<evidence type="ECO:0000256" key="7">
    <source>
        <dbReference type="ARBA" id="ARBA00023157"/>
    </source>
</evidence>
<dbReference type="Gene3D" id="3.90.70.10">
    <property type="entry name" value="Cysteine proteinases"/>
    <property type="match status" value="1"/>
</dbReference>
<dbReference type="FunCoup" id="A0A2Y9QB50">
    <property type="interactions" value="506"/>
</dbReference>
<evidence type="ECO:0000256" key="2">
    <source>
        <dbReference type="ARBA" id="ARBA00008455"/>
    </source>
</evidence>
<evidence type="ECO:0000256" key="4">
    <source>
        <dbReference type="ARBA" id="ARBA00022801"/>
    </source>
</evidence>
<dbReference type="GO" id="GO:0005764">
    <property type="term" value="C:lysosome"/>
    <property type="evidence" value="ECO:0007669"/>
    <property type="project" value="UniProtKB-SubCell"/>
</dbReference>
<dbReference type="CTD" id="1520"/>
<dbReference type="Proteomes" id="UP000248480">
    <property type="component" value="Unplaced"/>
</dbReference>
<dbReference type="CDD" id="cd02248">
    <property type="entry name" value="Peptidase_C1A"/>
    <property type="match status" value="1"/>
</dbReference>
<dbReference type="RefSeq" id="XP_023580375.1">
    <property type="nucleotide sequence ID" value="XM_023724607.1"/>
</dbReference>
<gene>
    <name evidence="12" type="primary">CTSS</name>
</gene>
<evidence type="ECO:0000256" key="8">
    <source>
        <dbReference type="ARBA" id="ARBA00023228"/>
    </source>
</evidence>
<dbReference type="GO" id="GO:0008234">
    <property type="term" value="F:cysteine-type peptidase activity"/>
    <property type="evidence" value="ECO:0007669"/>
    <property type="project" value="UniProtKB-KW"/>
</dbReference>
<dbReference type="SMART" id="SM00645">
    <property type="entry name" value="Pept_C1"/>
    <property type="match status" value="1"/>
</dbReference>
<evidence type="ECO:0000256" key="9">
    <source>
        <dbReference type="SAM" id="SignalP"/>
    </source>
</evidence>
<dbReference type="OrthoDB" id="190265at2759"/>
<dbReference type="InterPro" id="IPR013128">
    <property type="entry name" value="Peptidase_C1A"/>
</dbReference>
<dbReference type="PANTHER" id="PTHR12411">
    <property type="entry name" value="CYSTEINE PROTEASE FAMILY C1-RELATED"/>
    <property type="match status" value="1"/>
</dbReference>
<dbReference type="InterPro" id="IPR000668">
    <property type="entry name" value="Peptidase_C1A_C"/>
</dbReference>
<dbReference type="GO" id="GO:0006508">
    <property type="term" value="P:proteolysis"/>
    <property type="evidence" value="ECO:0007669"/>
    <property type="project" value="UniProtKB-KW"/>
</dbReference>
<comment type="similarity">
    <text evidence="2">Belongs to the peptidase C1 family.</text>
</comment>
<sequence>MGVPAGPSRMTWVVWVLLLCTSAMAQLHKDPTLDNHWDLWKKTYGRQYKEKVDEIAMQAMRFQTVCFLPVQILFFQQCCNQYYSLISCQMPFLVLEIQQETKQSSCSYGTSILLRETARNVINFTLTRSPLGLGPRFQGMNHLGDRTSEEVMSLMSSLRVPSQWQRNVTYKSNPNQILPDSVDWREKGCVTEVKYQGACGSCWAFSAVGALEAQLKLKTGKLVSLSAQNLVDCSNEKYSNKGCNGGFMTRAFQYIIDNKGIDSEASYPYKAMDGKCRYDPKNRAATCSKYTELPYGSEVALAEAVANKGPVSVGVDASRPTFFLYKSGVYFDPSCTQNVNHGVLVIGYGKLNGKDYWLVKNSWGVNFGDQGYIRMARNSGNHCGIASFPSYPEI</sequence>
<keyword evidence="6" id="KW-0865">Zymogen</keyword>
<dbReference type="GeneID" id="101340786"/>
<dbReference type="InterPro" id="IPR025660">
    <property type="entry name" value="Pept_his_AS"/>
</dbReference>
<keyword evidence="3" id="KW-0645">Protease</keyword>
<dbReference type="InterPro" id="IPR000169">
    <property type="entry name" value="Pept_cys_AS"/>
</dbReference>
<dbReference type="STRING" id="127582.A0A2Y9QB50"/>
<feature type="signal peptide" evidence="9">
    <location>
        <begin position="1"/>
        <end position="25"/>
    </location>
</feature>
<keyword evidence="4" id="KW-0378">Hydrolase</keyword>
<name>A0A2Y9QB50_TRIMA</name>
<evidence type="ECO:0000259" key="10">
    <source>
        <dbReference type="SMART" id="SM00645"/>
    </source>
</evidence>
<keyword evidence="9" id="KW-0732">Signal</keyword>
<feature type="chain" id="PRO_5018598803" evidence="9">
    <location>
        <begin position="26"/>
        <end position="394"/>
    </location>
</feature>
<dbReference type="AlphaFoldDB" id="A0A2Y9QB50"/>
<dbReference type="PROSITE" id="PS00639">
    <property type="entry name" value="THIOL_PROTEASE_HIS"/>
    <property type="match status" value="1"/>
</dbReference>
<feature type="domain" description="Peptidase C1A papain C-terminal" evidence="10">
    <location>
        <begin position="178"/>
        <end position="393"/>
    </location>
</feature>
<dbReference type="FunFam" id="3.90.70.10:FF:000006">
    <property type="entry name" value="Cathepsin S"/>
    <property type="match status" value="1"/>
</dbReference>
<comment type="subcellular location">
    <subcellularLocation>
        <location evidence="1">Lysosome</location>
    </subcellularLocation>
</comment>
<protein>
    <submittedName>
        <fullName evidence="12">Cathepsin S</fullName>
    </submittedName>
</protein>
<keyword evidence="5" id="KW-0788">Thiol protease</keyword>
<dbReference type="InterPro" id="IPR025661">
    <property type="entry name" value="Pept_asp_AS"/>
</dbReference>
<evidence type="ECO:0000313" key="12">
    <source>
        <dbReference type="RefSeq" id="XP_023580375.1"/>
    </source>
</evidence>
<evidence type="ECO:0000313" key="11">
    <source>
        <dbReference type="Proteomes" id="UP000248480"/>
    </source>
</evidence>
<keyword evidence="11" id="KW-1185">Reference proteome</keyword>
<reference evidence="12" key="1">
    <citation type="submission" date="2025-08" db="UniProtKB">
        <authorList>
            <consortium name="RefSeq"/>
        </authorList>
    </citation>
    <scope>IDENTIFICATION</scope>
</reference>
<dbReference type="PROSITE" id="PS00139">
    <property type="entry name" value="THIOL_PROTEASE_CYS"/>
    <property type="match status" value="1"/>
</dbReference>
<organism evidence="11 12">
    <name type="scientific">Trichechus manatus latirostris</name>
    <name type="common">Florida manatee</name>
    <dbReference type="NCBI Taxonomy" id="127582"/>
    <lineage>
        <taxon>Eukaryota</taxon>
        <taxon>Metazoa</taxon>
        <taxon>Chordata</taxon>
        <taxon>Craniata</taxon>
        <taxon>Vertebrata</taxon>
        <taxon>Euteleostomi</taxon>
        <taxon>Mammalia</taxon>
        <taxon>Eutheria</taxon>
        <taxon>Afrotheria</taxon>
        <taxon>Sirenia</taxon>
        <taxon>Trichechidae</taxon>
        <taxon>Trichechus</taxon>
    </lineage>
</organism>
<dbReference type="InParanoid" id="A0A2Y9QB50"/>
<dbReference type="InterPro" id="IPR039417">
    <property type="entry name" value="Peptidase_C1A_papain-like"/>
</dbReference>
<keyword evidence="8" id="KW-0458">Lysosome</keyword>
<evidence type="ECO:0000256" key="1">
    <source>
        <dbReference type="ARBA" id="ARBA00004371"/>
    </source>
</evidence>
<evidence type="ECO:0000256" key="5">
    <source>
        <dbReference type="ARBA" id="ARBA00022807"/>
    </source>
</evidence>
<proteinExistence type="inferred from homology"/>
<dbReference type="Pfam" id="PF00112">
    <property type="entry name" value="Peptidase_C1"/>
    <property type="match status" value="1"/>
</dbReference>
<dbReference type="SUPFAM" id="SSF54001">
    <property type="entry name" value="Cysteine proteinases"/>
    <property type="match status" value="1"/>
</dbReference>
<dbReference type="KEGG" id="tmu:101340786"/>
<dbReference type="PRINTS" id="PR00705">
    <property type="entry name" value="PAPAIN"/>
</dbReference>
<keyword evidence="7" id="KW-1015">Disulfide bond</keyword>
<dbReference type="PROSITE" id="PS00640">
    <property type="entry name" value="THIOL_PROTEASE_ASN"/>
    <property type="match status" value="1"/>
</dbReference>
<evidence type="ECO:0000256" key="6">
    <source>
        <dbReference type="ARBA" id="ARBA00023145"/>
    </source>
</evidence>
<dbReference type="InterPro" id="IPR038765">
    <property type="entry name" value="Papain-like_cys_pep_sf"/>
</dbReference>
<accession>A0A2Y9QB50</accession>